<sequence>MRQLVKHRSLEFRRSKNATDIADLLENLTIDWCLHPGPVSVCELLLCDMDSTIIAQECVDELADLAG</sequence>
<gene>
    <name evidence="1" type="ORF">MNBD_ALPHA06-148</name>
</gene>
<dbReference type="Gene3D" id="3.40.50.1000">
    <property type="entry name" value="HAD superfamily/HAD-like"/>
    <property type="match status" value="1"/>
</dbReference>
<dbReference type="EMBL" id="UOEE01000109">
    <property type="protein sequence ID" value="VAV90418.1"/>
    <property type="molecule type" value="Genomic_DNA"/>
</dbReference>
<feature type="non-terminal residue" evidence="1">
    <location>
        <position position="67"/>
    </location>
</feature>
<dbReference type="EC" id="3.1.3.3" evidence="1"/>
<organism evidence="1">
    <name type="scientific">hydrothermal vent metagenome</name>
    <dbReference type="NCBI Taxonomy" id="652676"/>
    <lineage>
        <taxon>unclassified sequences</taxon>
        <taxon>metagenomes</taxon>
        <taxon>ecological metagenomes</taxon>
    </lineage>
</organism>
<keyword evidence="1" id="KW-0378">Hydrolase</keyword>
<accession>A0A3B0RQB3</accession>
<protein>
    <submittedName>
        <fullName evidence="1">Phosphoserine phosphatase</fullName>
        <ecNumber evidence="1">3.1.3.3</ecNumber>
    </submittedName>
</protein>
<reference evidence="1" key="1">
    <citation type="submission" date="2018-06" db="EMBL/GenBank/DDBJ databases">
        <authorList>
            <person name="Zhirakovskaya E."/>
        </authorList>
    </citation>
    <scope>NUCLEOTIDE SEQUENCE</scope>
</reference>
<evidence type="ECO:0000313" key="1">
    <source>
        <dbReference type="EMBL" id="VAV90418.1"/>
    </source>
</evidence>
<dbReference type="InterPro" id="IPR023214">
    <property type="entry name" value="HAD_sf"/>
</dbReference>
<proteinExistence type="predicted"/>
<dbReference type="GO" id="GO:0016787">
    <property type="term" value="F:hydrolase activity"/>
    <property type="evidence" value="ECO:0007669"/>
    <property type="project" value="UniProtKB-KW"/>
</dbReference>
<name>A0A3B0RQB3_9ZZZZ</name>
<dbReference type="AlphaFoldDB" id="A0A3B0RQB3"/>